<dbReference type="WBParaSite" id="HPLM_0001337801-mRNA-1">
    <property type="protein sequence ID" value="HPLM_0001337801-mRNA-1"/>
    <property type="gene ID" value="HPLM_0001337801"/>
</dbReference>
<reference evidence="3" key="1">
    <citation type="submission" date="2017-02" db="UniProtKB">
        <authorList>
            <consortium name="WormBaseParasite"/>
        </authorList>
    </citation>
    <scope>IDENTIFICATION</scope>
</reference>
<dbReference type="EMBL" id="UZAF01018181">
    <property type="protein sequence ID" value="VDO48849.1"/>
    <property type="molecule type" value="Genomic_DNA"/>
</dbReference>
<dbReference type="Proteomes" id="UP000268014">
    <property type="component" value="Unassembled WGS sequence"/>
</dbReference>
<proteinExistence type="predicted"/>
<evidence type="ECO:0000313" key="2">
    <source>
        <dbReference type="Proteomes" id="UP000268014"/>
    </source>
</evidence>
<evidence type="ECO:0000313" key="3">
    <source>
        <dbReference type="WBParaSite" id="HPLM_0001337801-mRNA-1"/>
    </source>
</evidence>
<name>A0A0N4WPR3_HAEPC</name>
<gene>
    <name evidence="1" type="ORF">HPLM_LOCUS13370</name>
</gene>
<organism evidence="3">
    <name type="scientific">Haemonchus placei</name>
    <name type="common">Barber's pole worm</name>
    <dbReference type="NCBI Taxonomy" id="6290"/>
    <lineage>
        <taxon>Eukaryota</taxon>
        <taxon>Metazoa</taxon>
        <taxon>Ecdysozoa</taxon>
        <taxon>Nematoda</taxon>
        <taxon>Chromadorea</taxon>
        <taxon>Rhabditida</taxon>
        <taxon>Rhabditina</taxon>
        <taxon>Rhabditomorpha</taxon>
        <taxon>Strongyloidea</taxon>
        <taxon>Trichostrongylidae</taxon>
        <taxon>Haemonchus</taxon>
    </lineage>
</organism>
<reference evidence="1 2" key="2">
    <citation type="submission" date="2018-11" db="EMBL/GenBank/DDBJ databases">
        <authorList>
            <consortium name="Pathogen Informatics"/>
        </authorList>
    </citation>
    <scope>NUCLEOTIDE SEQUENCE [LARGE SCALE GENOMIC DNA]</scope>
    <source>
        <strain evidence="1 2">MHpl1</strain>
    </source>
</reference>
<dbReference type="AlphaFoldDB" id="A0A0N4WPR3"/>
<sequence>MRKFTSLRMTIPFGNLTCASWMIPFSDGEKSCIRPSFQVFRGVVES</sequence>
<keyword evidence="2" id="KW-1185">Reference proteome</keyword>
<accession>A0A0N4WPR3</accession>
<protein>
    <submittedName>
        <fullName evidence="1 3">Uncharacterized protein</fullName>
    </submittedName>
</protein>
<evidence type="ECO:0000313" key="1">
    <source>
        <dbReference type="EMBL" id="VDO48849.1"/>
    </source>
</evidence>